<feature type="active site" description="Proton donor/acceptor" evidence="2">
    <location>
        <position position="313"/>
    </location>
</feature>
<dbReference type="AlphaFoldDB" id="A0A438NGM5"/>
<feature type="compositionally biased region" description="Low complexity" evidence="3">
    <location>
        <begin position="508"/>
        <end position="518"/>
    </location>
</feature>
<evidence type="ECO:0000256" key="3">
    <source>
        <dbReference type="SAM" id="MobiDB-lite"/>
    </source>
</evidence>
<name>A0A438NGM5_EXOME</name>
<feature type="compositionally biased region" description="Polar residues" evidence="3">
    <location>
        <begin position="493"/>
        <end position="507"/>
    </location>
</feature>
<reference evidence="5 6" key="1">
    <citation type="submission" date="2017-03" db="EMBL/GenBank/DDBJ databases">
        <title>Genomes of endolithic fungi from Antarctica.</title>
        <authorList>
            <person name="Coleine C."/>
            <person name="Masonjones S."/>
            <person name="Stajich J.E."/>
        </authorList>
    </citation>
    <scope>NUCLEOTIDE SEQUENCE [LARGE SCALE GENOMIC DNA]</scope>
    <source>
        <strain evidence="5 6">CCFEE 6314</strain>
    </source>
</reference>
<dbReference type="Proteomes" id="UP000288859">
    <property type="component" value="Unassembled WGS sequence"/>
</dbReference>
<dbReference type="GO" id="GO:0008270">
    <property type="term" value="F:zinc ion binding"/>
    <property type="evidence" value="ECO:0007669"/>
    <property type="project" value="InterPro"/>
</dbReference>
<sequence>MHRKSSESWPRTRYVLKDHEAIAQHFPDPNVTLLSPAFLWPETIPPGFKEGTSAPTDERTLDLFLSLLAERNHWMVYNPSDFQSEAGRDIPYLLLSSSNLDLDIDSEANSSSPTQKLRIWIQASAHGDEPGSEQAVLAFLGKLDSDPTWTTWLLQKVEILVLPRYNADGACHASRHFASDINPARDNICQTSRQTTSIKALYNSFSPHVSIDMHEFGARYRYLGGRYVQAVDGQFAVAKNLNIAHEIRQLSETLFTTGLGKALNEANLRWQPYAVGNSYQGADTPLEFVEAGGDAKITRNAWGLTQSIAFLCEARGIGIADQHFARRTYTGLVMLSTIVDISAGHVGEILATLDKARRDFVNGCDDIVVTDTRTEGVSHGWQDKYSLYSHSHSYSQTPQSHPRPFIDTSTGALVHLDMTFLSSTPLLPVITRKRPKAYIIPPSPAQKLIVSKLSSLGLRLSVPSESIMDTSGANEREEQRNQQQDSFGVTAAVSRSESAPFSSSKSLTPTTTTTTTTTKIPNLNRSTTTLPSGNMFITMPVVVIINLATISPPSFSSPSIHIIWKFTLSTLTLVRTLTLALTTSNSPPTGNDNSHDNNIKERDSAWELHSRYKTEKRRIGIHGFGTGK</sequence>
<dbReference type="VEuPathDB" id="FungiDB:PV10_00508"/>
<dbReference type="GO" id="GO:0006508">
    <property type="term" value="P:proteolysis"/>
    <property type="evidence" value="ECO:0007669"/>
    <property type="project" value="InterPro"/>
</dbReference>
<evidence type="ECO:0000256" key="1">
    <source>
        <dbReference type="ARBA" id="ARBA00005988"/>
    </source>
</evidence>
<dbReference type="OrthoDB" id="3626597at2759"/>
<proteinExistence type="inferred from homology"/>
<evidence type="ECO:0000259" key="4">
    <source>
        <dbReference type="PROSITE" id="PS52035"/>
    </source>
</evidence>
<dbReference type="Gene3D" id="3.40.630.10">
    <property type="entry name" value="Zn peptidases"/>
    <property type="match status" value="1"/>
</dbReference>
<dbReference type="InterPro" id="IPR000834">
    <property type="entry name" value="Peptidase_M14"/>
</dbReference>
<dbReference type="Pfam" id="PF00246">
    <property type="entry name" value="Peptidase_M14"/>
    <property type="match status" value="1"/>
</dbReference>
<evidence type="ECO:0000313" key="5">
    <source>
        <dbReference type="EMBL" id="RVX74888.1"/>
    </source>
</evidence>
<protein>
    <recommendedName>
        <fullName evidence="4">Peptidase M14 domain-containing protein</fullName>
    </recommendedName>
</protein>
<dbReference type="GO" id="GO:0004181">
    <property type="term" value="F:metallocarboxypeptidase activity"/>
    <property type="evidence" value="ECO:0007669"/>
    <property type="project" value="InterPro"/>
</dbReference>
<dbReference type="EMBL" id="NAJM01000003">
    <property type="protein sequence ID" value="RVX74888.1"/>
    <property type="molecule type" value="Genomic_DNA"/>
</dbReference>
<evidence type="ECO:0000256" key="2">
    <source>
        <dbReference type="PROSITE-ProRule" id="PRU01379"/>
    </source>
</evidence>
<feature type="region of interest" description="Disordered" evidence="3">
    <location>
        <begin position="468"/>
        <end position="531"/>
    </location>
</feature>
<organism evidence="5 6">
    <name type="scientific">Exophiala mesophila</name>
    <name type="common">Black yeast-like fungus</name>
    <dbReference type="NCBI Taxonomy" id="212818"/>
    <lineage>
        <taxon>Eukaryota</taxon>
        <taxon>Fungi</taxon>
        <taxon>Dikarya</taxon>
        <taxon>Ascomycota</taxon>
        <taxon>Pezizomycotina</taxon>
        <taxon>Eurotiomycetes</taxon>
        <taxon>Chaetothyriomycetidae</taxon>
        <taxon>Chaetothyriales</taxon>
        <taxon>Herpotrichiellaceae</taxon>
        <taxon>Exophiala</taxon>
    </lineage>
</organism>
<accession>A0A438NGM5</accession>
<feature type="domain" description="Peptidase M14" evidence="4">
    <location>
        <begin position="54"/>
        <end position="342"/>
    </location>
</feature>
<evidence type="ECO:0000313" key="6">
    <source>
        <dbReference type="Proteomes" id="UP000288859"/>
    </source>
</evidence>
<gene>
    <name evidence="5" type="ORF">B0A52_01165</name>
</gene>
<comment type="similarity">
    <text evidence="1 2">Belongs to the peptidase M14 family.</text>
</comment>
<dbReference type="PROSITE" id="PS52035">
    <property type="entry name" value="PEPTIDASE_M14"/>
    <property type="match status" value="1"/>
</dbReference>
<comment type="caution">
    <text evidence="5">The sequence shown here is derived from an EMBL/GenBank/DDBJ whole genome shotgun (WGS) entry which is preliminary data.</text>
</comment>
<dbReference type="SUPFAM" id="SSF53187">
    <property type="entry name" value="Zn-dependent exopeptidases"/>
    <property type="match status" value="1"/>
</dbReference>
<feature type="compositionally biased region" description="Polar residues" evidence="3">
    <location>
        <begin position="519"/>
        <end position="531"/>
    </location>
</feature>